<proteinExistence type="predicted"/>
<reference evidence="2" key="1">
    <citation type="submission" date="2022-11" db="UniProtKB">
        <authorList>
            <consortium name="WormBaseParasite"/>
        </authorList>
    </citation>
    <scope>IDENTIFICATION</scope>
</reference>
<evidence type="ECO:0000313" key="1">
    <source>
        <dbReference type="Proteomes" id="UP000887580"/>
    </source>
</evidence>
<organism evidence="1 2">
    <name type="scientific">Panagrolaimus sp. PS1159</name>
    <dbReference type="NCBI Taxonomy" id="55785"/>
    <lineage>
        <taxon>Eukaryota</taxon>
        <taxon>Metazoa</taxon>
        <taxon>Ecdysozoa</taxon>
        <taxon>Nematoda</taxon>
        <taxon>Chromadorea</taxon>
        <taxon>Rhabditida</taxon>
        <taxon>Tylenchina</taxon>
        <taxon>Panagrolaimomorpha</taxon>
        <taxon>Panagrolaimoidea</taxon>
        <taxon>Panagrolaimidae</taxon>
        <taxon>Panagrolaimus</taxon>
    </lineage>
</organism>
<accession>A0AC35FTC9</accession>
<dbReference type="WBParaSite" id="PS1159_v2.g20591.t1">
    <property type="protein sequence ID" value="PS1159_v2.g20591.t1"/>
    <property type="gene ID" value="PS1159_v2.g20591"/>
</dbReference>
<sequence length="454" mass="49669">MQHPQRIYPGLNAMAASSTGRYSPTNSYRRGMQQGNSIFGTSVDDHFFRAQAALAEMDIKNVNVSAATMLRPQDMFSYGYHHAQSLASSAGVDFDSTSIAQSSSSLLDSSVAQQATESMASLQQVMAMQHHYPSHQFAQYPQMGQPFNACAAAAVATANAANAVASIPTNGMQNSVMQRYPLSAPNAGLEMMDVDPRELERFAEHFKQRRIKLGVTQADVGKALAHLKMPGVGSLSQSTICRFESLTLSHNNMVALKPILHSWLEKAEDAMKNKDVNGDANGILPNTEKKRKRTSIAAPEKRLLEDYFRQQPRPTGDRISAIAEKLDLKKNVVRVWFCNQRQKAKRRFRGQSSNGTNNSNNGNNNNNNNNNTNASSTNSSTSSTAANSTNNIISSNQQQQQRMNNCDSESNNTNNSLANITVNIGKCEPFGEIGIDTNCVDQTVKNISGLGLFY</sequence>
<dbReference type="Proteomes" id="UP000887580">
    <property type="component" value="Unplaced"/>
</dbReference>
<evidence type="ECO:0000313" key="2">
    <source>
        <dbReference type="WBParaSite" id="PS1159_v2.g20591.t1"/>
    </source>
</evidence>
<name>A0AC35FTC9_9BILA</name>
<protein>
    <submittedName>
        <fullName evidence="2">POU domain protein</fullName>
    </submittedName>
</protein>